<comment type="similarity">
    <text evidence="1">Belongs to the Gfa family.</text>
</comment>
<evidence type="ECO:0000313" key="7">
    <source>
        <dbReference type="Proteomes" id="UP000594800"/>
    </source>
</evidence>
<dbReference type="AlphaFoldDB" id="A0A7S9QDQ6"/>
<feature type="domain" description="CENP-V/GFA" evidence="5">
    <location>
        <begin position="5"/>
        <end position="116"/>
    </location>
</feature>
<organism evidence="6 7">
    <name type="scientific">Pontivivens ytuae</name>
    <dbReference type="NCBI Taxonomy" id="2789856"/>
    <lineage>
        <taxon>Bacteria</taxon>
        <taxon>Pseudomonadati</taxon>
        <taxon>Pseudomonadota</taxon>
        <taxon>Alphaproteobacteria</taxon>
        <taxon>Rhodobacterales</taxon>
        <taxon>Paracoccaceae</taxon>
        <taxon>Pontivivens</taxon>
    </lineage>
</organism>
<dbReference type="Gene3D" id="3.90.1590.10">
    <property type="entry name" value="glutathione-dependent formaldehyde- activating enzyme (gfa)"/>
    <property type="match status" value="1"/>
</dbReference>
<keyword evidence="2" id="KW-0479">Metal-binding</keyword>
<evidence type="ECO:0000313" key="6">
    <source>
        <dbReference type="EMBL" id="QPH55238.1"/>
    </source>
</evidence>
<dbReference type="GO" id="GO:0046872">
    <property type="term" value="F:metal ion binding"/>
    <property type="evidence" value="ECO:0007669"/>
    <property type="project" value="UniProtKB-KW"/>
</dbReference>
<dbReference type="PROSITE" id="PS51891">
    <property type="entry name" value="CENP_V_GFA"/>
    <property type="match status" value="1"/>
</dbReference>
<evidence type="ECO:0000256" key="4">
    <source>
        <dbReference type="ARBA" id="ARBA00023239"/>
    </source>
</evidence>
<gene>
    <name evidence="6" type="ORF">I0K15_05715</name>
</gene>
<keyword evidence="7" id="KW-1185">Reference proteome</keyword>
<dbReference type="PANTHER" id="PTHR33337:SF40">
    <property type="entry name" value="CENP-V_GFA DOMAIN-CONTAINING PROTEIN-RELATED"/>
    <property type="match status" value="1"/>
</dbReference>
<proteinExistence type="inferred from homology"/>
<dbReference type="SUPFAM" id="SSF51316">
    <property type="entry name" value="Mss4-like"/>
    <property type="match status" value="1"/>
</dbReference>
<dbReference type="KEGG" id="poz:I0K15_05715"/>
<evidence type="ECO:0000259" key="5">
    <source>
        <dbReference type="PROSITE" id="PS51891"/>
    </source>
</evidence>
<reference evidence="6 7" key="1">
    <citation type="submission" date="2020-11" db="EMBL/GenBank/DDBJ databases">
        <title>Description of Pontivivens ytuae sp. nov. isolated from deep sea sediment of Mariana Trench.</title>
        <authorList>
            <person name="Wang Z."/>
            <person name="Sun Q.-L."/>
            <person name="Xu X.-D."/>
            <person name="Tang Y.-Z."/>
            <person name="Zhang J."/>
        </authorList>
    </citation>
    <scope>NUCLEOTIDE SEQUENCE [LARGE SCALE GENOMIC DNA]</scope>
    <source>
        <strain evidence="6 7">MT2928</strain>
    </source>
</reference>
<name>A0A7S9QDQ6_9RHOB</name>
<evidence type="ECO:0000256" key="3">
    <source>
        <dbReference type="ARBA" id="ARBA00022833"/>
    </source>
</evidence>
<dbReference type="InterPro" id="IPR006913">
    <property type="entry name" value="CENP-V/GFA"/>
</dbReference>
<dbReference type="Pfam" id="PF04828">
    <property type="entry name" value="GFA"/>
    <property type="match status" value="1"/>
</dbReference>
<dbReference type="EMBL" id="CP064942">
    <property type="protein sequence ID" value="QPH55238.1"/>
    <property type="molecule type" value="Genomic_DNA"/>
</dbReference>
<dbReference type="Proteomes" id="UP000594800">
    <property type="component" value="Chromosome"/>
</dbReference>
<dbReference type="RefSeq" id="WP_196104437.1">
    <property type="nucleotide sequence ID" value="NZ_CP064942.1"/>
</dbReference>
<accession>A0A7S9QDQ6</accession>
<dbReference type="GO" id="GO:0016846">
    <property type="term" value="F:carbon-sulfur lyase activity"/>
    <property type="evidence" value="ECO:0007669"/>
    <property type="project" value="InterPro"/>
</dbReference>
<dbReference type="PANTHER" id="PTHR33337">
    <property type="entry name" value="GFA DOMAIN-CONTAINING PROTEIN"/>
    <property type="match status" value="1"/>
</dbReference>
<evidence type="ECO:0000256" key="2">
    <source>
        <dbReference type="ARBA" id="ARBA00022723"/>
    </source>
</evidence>
<keyword evidence="4" id="KW-0456">Lyase</keyword>
<dbReference type="InterPro" id="IPR011057">
    <property type="entry name" value="Mss4-like_sf"/>
</dbReference>
<keyword evidence="3" id="KW-0862">Zinc</keyword>
<protein>
    <submittedName>
        <fullName evidence="6">GFA family protein</fullName>
    </submittedName>
</protein>
<sequence>MSERHHGSCLCGAVKYRVEGPLRPVISCHCTQCRKTSGHYGAATSAPKDKVRIAGDVKWYVSSDAARRGFCPDCGSSLFWDGGGENISIWAGSLDGSTGLTLKGHIFTASKGDYYPISDDLPMAEGEDPELTTK</sequence>
<evidence type="ECO:0000256" key="1">
    <source>
        <dbReference type="ARBA" id="ARBA00005495"/>
    </source>
</evidence>